<evidence type="ECO:0000313" key="2">
    <source>
        <dbReference type="EMBL" id="KAJ1203891.1"/>
    </source>
</evidence>
<accession>A0AAV7VUB8</accession>
<dbReference type="EMBL" id="JANPWB010000003">
    <property type="protein sequence ID" value="KAJ1203891.1"/>
    <property type="molecule type" value="Genomic_DNA"/>
</dbReference>
<protein>
    <submittedName>
        <fullName evidence="2">Uncharacterized protein</fullName>
    </submittedName>
</protein>
<reference evidence="2" key="1">
    <citation type="journal article" date="2022" name="bioRxiv">
        <title>Sequencing and chromosome-scale assembly of the giantPleurodeles waltlgenome.</title>
        <authorList>
            <person name="Brown T."/>
            <person name="Elewa A."/>
            <person name="Iarovenko S."/>
            <person name="Subramanian E."/>
            <person name="Araus A.J."/>
            <person name="Petzold A."/>
            <person name="Susuki M."/>
            <person name="Suzuki K.-i.T."/>
            <person name="Hayashi T."/>
            <person name="Toyoda A."/>
            <person name="Oliveira C."/>
            <person name="Osipova E."/>
            <person name="Leigh N.D."/>
            <person name="Simon A."/>
            <person name="Yun M.H."/>
        </authorList>
    </citation>
    <scope>NUCLEOTIDE SEQUENCE</scope>
    <source>
        <strain evidence="2">20211129_DDA</strain>
        <tissue evidence="2">Liver</tissue>
    </source>
</reference>
<evidence type="ECO:0000313" key="3">
    <source>
        <dbReference type="Proteomes" id="UP001066276"/>
    </source>
</evidence>
<gene>
    <name evidence="2" type="ORF">NDU88_007672</name>
</gene>
<feature type="region of interest" description="Disordered" evidence="1">
    <location>
        <begin position="13"/>
        <end position="34"/>
    </location>
</feature>
<dbReference type="AlphaFoldDB" id="A0AAV7VUB8"/>
<evidence type="ECO:0000256" key="1">
    <source>
        <dbReference type="SAM" id="MobiDB-lite"/>
    </source>
</evidence>
<dbReference type="Proteomes" id="UP001066276">
    <property type="component" value="Chromosome 2_1"/>
</dbReference>
<proteinExistence type="predicted"/>
<comment type="caution">
    <text evidence="2">The sequence shown here is derived from an EMBL/GenBank/DDBJ whole genome shotgun (WGS) entry which is preliminary data.</text>
</comment>
<name>A0AAV7VUB8_PLEWA</name>
<keyword evidence="3" id="KW-1185">Reference proteome</keyword>
<sequence>MLNFIGSHRHPPGGLPSAGFGSRVVPPPGAAKGAPRLIRSKQHVASASPGVTHRRPALLTSTQRCSRFVTLARPSSGPHSCWVPVAWVRLAALPLDPVVSTANPALHLQDRTLGTREDVDFLRIN</sequence>
<organism evidence="2 3">
    <name type="scientific">Pleurodeles waltl</name>
    <name type="common">Iberian ribbed newt</name>
    <dbReference type="NCBI Taxonomy" id="8319"/>
    <lineage>
        <taxon>Eukaryota</taxon>
        <taxon>Metazoa</taxon>
        <taxon>Chordata</taxon>
        <taxon>Craniata</taxon>
        <taxon>Vertebrata</taxon>
        <taxon>Euteleostomi</taxon>
        <taxon>Amphibia</taxon>
        <taxon>Batrachia</taxon>
        <taxon>Caudata</taxon>
        <taxon>Salamandroidea</taxon>
        <taxon>Salamandridae</taxon>
        <taxon>Pleurodelinae</taxon>
        <taxon>Pleurodeles</taxon>
    </lineage>
</organism>